<dbReference type="Proteomes" id="UP001201985">
    <property type="component" value="Unassembled WGS sequence"/>
</dbReference>
<dbReference type="GO" id="GO:0008909">
    <property type="term" value="F:isochorismate synthase activity"/>
    <property type="evidence" value="ECO:0007669"/>
    <property type="project" value="UniProtKB-EC"/>
</dbReference>
<dbReference type="InterPro" id="IPR015890">
    <property type="entry name" value="Chorismate_C"/>
</dbReference>
<evidence type="ECO:0000256" key="3">
    <source>
        <dbReference type="ARBA" id="ARBA00012824"/>
    </source>
</evidence>
<comment type="similarity">
    <text evidence="2">Belongs to the isochorismate synthase family.</text>
</comment>
<dbReference type="PANTHER" id="PTHR42839">
    <property type="entry name" value="ISOCHORISMATE SYNTHASE ENTC"/>
    <property type="match status" value="1"/>
</dbReference>
<organism evidence="7 8">
    <name type="scientific">Teichococcus vastitatis</name>
    <dbReference type="NCBI Taxonomy" id="2307076"/>
    <lineage>
        <taxon>Bacteria</taxon>
        <taxon>Pseudomonadati</taxon>
        <taxon>Pseudomonadota</taxon>
        <taxon>Alphaproteobacteria</taxon>
        <taxon>Acetobacterales</taxon>
        <taxon>Roseomonadaceae</taxon>
        <taxon>Roseomonas</taxon>
    </lineage>
</organism>
<evidence type="ECO:0000259" key="6">
    <source>
        <dbReference type="Pfam" id="PF00425"/>
    </source>
</evidence>
<keyword evidence="8" id="KW-1185">Reference proteome</keyword>
<evidence type="ECO:0000256" key="4">
    <source>
        <dbReference type="ARBA" id="ARBA00023235"/>
    </source>
</evidence>
<evidence type="ECO:0000256" key="5">
    <source>
        <dbReference type="ARBA" id="ARBA00041564"/>
    </source>
</evidence>
<dbReference type="PANTHER" id="PTHR42839:SF2">
    <property type="entry name" value="ISOCHORISMATE SYNTHASE ENTC"/>
    <property type="match status" value="1"/>
</dbReference>
<sequence length="392" mass="40833">MTAVSIVADGTRARQASAQGQTTVVLQGAAGTLLGEGLRAVLPAGPADTLGARVAAFFAGADAGAVLAGALPFEPTQADYLVQPRATRRRRDAAPPGPPPALRWRLRHEPDAAGYAASVRRALDVMAAGAGRPEELSKIVLSRSLVAAADAPIDPLALLARLATDPAITGFLVPLPPRGGAPRVLVGATPELLVAKQGLRVLSHPLAGSARRHSEPAADRAAADGLLRSEKDRREHAIVADFILDTLAPHCRRLSAPQGMMPVGTRSMWHLGTRIEGELKDGSINAAGLAALLHPTPAICGLPRNMAARLIREIEPYARDFYAGAVGWCDAAGDGAWYVSIRCAEVAGHTARLYAGAGIVPGSDPWAEADETAAKYGALLQALGIEMQEQRP</sequence>
<keyword evidence="4 7" id="KW-0413">Isomerase</keyword>
<reference evidence="7 8" key="1">
    <citation type="submission" date="2022-03" db="EMBL/GenBank/DDBJ databases">
        <title>Complete genome analysis of Roseomonas KG 17.1 : a prolific producer of plant growth promoters.</title>
        <authorList>
            <person name="Saadouli I."/>
            <person name="Najjari A."/>
            <person name="Mosbah A."/>
            <person name="Ouzari H.I."/>
        </authorList>
    </citation>
    <scope>NUCLEOTIDE SEQUENCE [LARGE SCALE GENOMIC DNA]</scope>
    <source>
        <strain evidence="7 8">KG17-1</strain>
    </source>
</reference>
<evidence type="ECO:0000313" key="7">
    <source>
        <dbReference type="EMBL" id="MCI0755861.1"/>
    </source>
</evidence>
<accession>A0ABS9W9E2</accession>
<protein>
    <recommendedName>
        <fullName evidence="3">isochorismate synthase</fullName>
        <ecNumber evidence="3">5.4.4.2</ecNumber>
    </recommendedName>
    <alternativeName>
        <fullName evidence="5">Isochorismate mutase</fullName>
    </alternativeName>
</protein>
<name>A0ABS9W9E2_9PROT</name>
<evidence type="ECO:0000313" key="8">
    <source>
        <dbReference type="Proteomes" id="UP001201985"/>
    </source>
</evidence>
<proteinExistence type="inferred from homology"/>
<evidence type="ECO:0000256" key="1">
    <source>
        <dbReference type="ARBA" id="ARBA00000799"/>
    </source>
</evidence>
<dbReference type="Gene3D" id="3.60.120.10">
    <property type="entry name" value="Anthranilate synthase"/>
    <property type="match status" value="1"/>
</dbReference>
<evidence type="ECO:0000256" key="2">
    <source>
        <dbReference type="ARBA" id="ARBA00005297"/>
    </source>
</evidence>
<dbReference type="NCBIfam" id="TIGR00543">
    <property type="entry name" value="isochor_syn"/>
    <property type="match status" value="1"/>
</dbReference>
<dbReference type="EMBL" id="JALBUU010000078">
    <property type="protein sequence ID" value="MCI0755861.1"/>
    <property type="molecule type" value="Genomic_DNA"/>
</dbReference>
<comment type="caution">
    <text evidence="7">The sequence shown here is derived from an EMBL/GenBank/DDBJ whole genome shotgun (WGS) entry which is preliminary data.</text>
</comment>
<dbReference type="Pfam" id="PF00425">
    <property type="entry name" value="Chorismate_bind"/>
    <property type="match status" value="1"/>
</dbReference>
<dbReference type="InterPro" id="IPR004561">
    <property type="entry name" value="IsoChor_synthase"/>
</dbReference>
<comment type="catalytic activity">
    <reaction evidence="1">
        <text>chorismate = isochorismate</text>
        <dbReference type="Rhea" id="RHEA:18985"/>
        <dbReference type="ChEBI" id="CHEBI:29748"/>
        <dbReference type="ChEBI" id="CHEBI:29780"/>
        <dbReference type="EC" id="5.4.4.2"/>
    </reaction>
</comment>
<dbReference type="EC" id="5.4.4.2" evidence="3"/>
<gene>
    <name evidence="7" type="ORF">MON41_19530</name>
</gene>
<feature type="domain" description="Chorismate-utilising enzyme C-terminal" evidence="6">
    <location>
        <begin position="113"/>
        <end position="375"/>
    </location>
</feature>
<dbReference type="SUPFAM" id="SSF56322">
    <property type="entry name" value="ADC synthase"/>
    <property type="match status" value="1"/>
</dbReference>
<dbReference type="InterPro" id="IPR005801">
    <property type="entry name" value="ADC_synthase"/>
</dbReference>